<dbReference type="EMBL" id="FNGI01000010">
    <property type="protein sequence ID" value="SDM02872.1"/>
    <property type="molecule type" value="Genomic_DNA"/>
</dbReference>
<name>A0A1G9PVQ5_9GAMM</name>
<sequence>MPLSTLFRRTLETLSEMRHRQRNVSALAHLDAHLLKDIGLHVEQGFVRPLYPEDDTATASKPQPAHDSPQMTESVAHPEKLCPSCGATLA</sequence>
<feature type="domain" description="YjiS-like" evidence="2">
    <location>
        <begin position="12"/>
        <end position="43"/>
    </location>
</feature>
<evidence type="ECO:0000259" key="2">
    <source>
        <dbReference type="Pfam" id="PF06568"/>
    </source>
</evidence>
<reference evidence="3 4" key="1">
    <citation type="submission" date="2016-10" db="EMBL/GenBank/DDBJ databases">
        <authorList>
            <person name="de Groot N.N."/>
        </authorList>
    </citation>
    <scope>NUCLEOTIDE SEQUENCE [LARGE SCALE GENOMIC DNA]</scope>
    <source>
        <strain evidence="3 4">DSM 14789</strain>
    </source>
</reference>
<dbReference type="Pfam" id="PF06568">
    <property type="entry name" value="YjiS-like"/>
    <property type="match status" value="1"/>
</dbReference>
<dbReference type="InterPro" id="IPR009506">
    <property type="entry name" value="YjiS-like"/>
</dbReference>
<feature type="region of interest" description="Disordered" evidence="1">
    <location>
        <begin position="51"/>
        <end position="90"/>
    </location>
</feature>
<gene>
    <name evidence="3" type="ORF">SAMN05661010_03163</name>
</gene>
<dbReference type="Proteomes" id="UP000198654">
    <property type="component" value="Unassembled WGS sequence"/>
</dbReference>
<evidence type="ECO:0000313" key="3">
    <source>
        <dbReference type="EMBL" id="SDM02872.1"/>
    </source>
</evidence>
<proteinExistence type="predicted"/>
<accession>A0A1G9PVQ5</accession>
<evidence type="ECO:0000313" key="4">
    <source>
        <dbReference type="Proteomes" id="UP000198654"/>
    </source>
</evidence>
<dbReference type="RefSeq" id="WP_089730236.1">
    <property type="nucleotide sequence ID" value="NZ_FNGI01000010.1"/>
</dbReference>
<protein>
    <recommendedName>
        <fullName evidence="2">YjiS-like domain-containing protein</fullName>
    </recommendedName>
</protein>
<dbReference type="OrthoDB" id="6170231at2"/>
<organism evidence="3 4">
    <name type="scientific">Modicisalibacter muralis</name>
    <dbReference type="NCBI Taxonomy" id="119000"/>
    <lineage>
        <taxon>Bacteria</taxon>
        <taxon>Pseudomonadati</taxon>
        <taxon>Pseudomonadota</taxon>
        <taxon>Gammaproteobacteria</taxon>
        <taxon>Oceanospirillales</taxon>
        <taxon>Halomonadaceae</taxon>
        <taxon>Modicisalibacter</taxon>
    </lineage>
</organism>
<dbReference type="AlphaFoldDB" id="A0A1G9PVQ5"/>
<keyword evidence="4" id="KW-1185">Reference proteome</keyword>
<evidence type="ECO:0000256" key="1">
    <source>
        <dbReference type="SAM" id="MobiDB-lite"/>
    </source>
</evidence>